<feature type="chain" id="PRO_5046889469" description="Lipoprotein" evidence="1">
    <location>
        <begin position="24"/>
        <end position="173"/>
    </location>
</feature>
<keyword evidence="3" id="KW-1185">Reference proteome</keyword>
<reference evidence="2" key="1">
    <citation type="submission" date="2022-12" db="EMBL/GenBank/DDBJ databases">
        <title>New Phytohabitans aurantiacus sp. RD004123 nov., an actinomycete isolated from soil.</title>
        <authorList>
            <person name="Triningsih D.W."/>
            <person name="Harunari E."/>
            <person name="Igarashi Y."/>
        </authorList>
    </citation>
    <scope>NUCLEOTIDE SEQUENCE</scope>
    <source>
        <strain evidence="2">RD004123</strain>
    </source>
</reference>
<accession>A0ABQ5R4H6</accession>
<evidence type="ECO:0000313" key="3">
    <source>
        <dbReference type="Proteomes" id="UP001144280"/>
    </source>
</evidence>
<feature type="signal peptide" evidence="1">
    <location>
        <begin position="1"/>
        <end position="23"/>
    </location>
</feature>
<gene>
    <name evidence="2" type="ORF">Pa4123_57470</name>
</gene>
<dbReference type="EMBL" id="BSDI01000032">
    <property type="protein sequence ID" value="GLI00471.1"/>
    <property type="molecule type" value="Genomic_DNA"/>
</dbReference>
<protein>
    <recommendedName>
        <fullName evidence="4">Lipoprotein</fullName>
    </recommendedName>
</protein>
<comment type="caution">
    <text evidence="2">The sequence shown here is derived from an EMBL/GenBank/DDBJ whole genome shotgun (WGS) entry which is preliminary data.</text>
</comment>
<proteinExistence type="predicted"/>
<organism evidence="2 3">
    <name type="scientific">Phytohabitans aurantiacus</name>
    <dbReference type="NCBI Taxonomy" id="3016789"/>
    <lineage>
        <taxon>Bacteria</taxon>
        <taxon>Bacillati</taxon>
        <taxon>Actinomycetota</taxon>
        <taxon>Actinomycetes</taxon>
        <taxon>Micromonosporales</taxon>
        <taxon>Micromonosporaceae</taxon>
    </lineage>
</organism>
<keyword evidence="1" id="KW-0732">Signal</keyword>
<sequence length="173" mass="18283">MRKMIIGIVSLLAVIVAAEPAAAATGGGWVPAPSSPWEVPAGARCDFPVRAEPVVDEVRTRVFERYPDGSTKREAYVGDLVLKVTNVASGASVEVDLSGSAMVKIAQGGTVVSDSVWAVVGPALFGFREGGGNRPRGIYVFDGLYTIAFDAASYKTVTMYHGTERELCAELSR</sequence>
<evidence type="ECO:0008006" key="4">
    <source>
        <dbReference type="Google" id="ProtNLM"/>
    </source>
</evidence>
<evidence type="ECO:0000313" key="2">
    <source>
        <dbReference type="EMBL" id="GLI00471.1"/>
    </source>
</evidence>
<name>A0ABQ5R4H6_9ACTN</name>
<dbReference type="Proteomes" id="UP001144280">
    <property type="component" value="Unassembled WGS sequence"/>
</dbReference>
<evidence type="ECO:0000256" key="1">
    <source>
        <dbReference type="SAM" id="SignalP"/>
    </source>
</evidence>